<dbReference type="AlphaFoldDB" id="A0A1M7F5W6"/>
<dbReference type="SUPFAM" id="SSF54909">
    <property type="entry name" value="Dimeric alpha+beta barrel"/>
    <property type="match status" value="1"/>
</dbReference>
<dbReference type="Pfam" id="PF01037">
    <property type="entry name" value="AsnC_trans_reg"/>
    <property type="match status" value="1"/>
</dbReference>
<evidence type="ECO:0000313" key="3">
    <source>
        <dbReference type="Proteomes" id="UP000183974"/>
    </source>
</evidence>
<dbReference type="InterPro" id="IPR019887">
    <property type="entry name" value="Tscrpt_reg_AsnC/Lrp_C"/>
</dbReference>
<feature type="domain" description="Transcription regulator AsnC/Lrp ligand binding" evidence="1">
    <location>
        <begin position="1"/>
        <end position="52"/>
    </location>
</feature>
<evidence type="ECO:0000259" key="1">
    <source>
        <dbReference type="Pfam" id="PF01037"/>
    </source>
</evidence>
<dbReference type="STRING" id="337701.SAMN05444398_10895"/>
<name>A0A1M7F5W6_9RHOB</name>
<sequence>MPEIQGVWRTSGELDYLLKARVASVREYDAFYQRLIRKVGVADISASFVMEEIKDTTELPLDHI</sequence>
<dbReference type="InterPro" id="IPR011008">
    <property type="entry name" value="Dimeric_a/b-barrel"/>
</dbReference>
<proteinExistence type="predicted"/>
<accession>A0A1M7F5W6</accession>
<dbReference type="RefSeq" id="WP_073035395.1">
    <property type="nucleotide sequence ID" value="NZ_BMLR01000009.1"/>
</dbReference>
<evidence type="ECO:0000313" key="2">
    <source>
        <dbReference type="EMBL" id="SHL99380.1"/>
    </source>
</evidence>
<gene>
    <name evidence="2" type="ORF">SAMN05444398_10895</name>
</gene>
<dbReference type="Proteomes" id="UP000183974">
    <property type="component" value="Unassembled WGS sequence"/>
</dbReference>
<organism evidence="2 3">
    <name type="scientific">Roseovarius pacificus</name>
    <dbReference type="NCBI Taxonomy" id="337701"/>
    <lineage>
        <taxon>Bacteria</taxon>
        <taxon>Pseudomonadati</taxon>
        <taxon>Pseudomonadota</taxon>
        <taxon>Alphaproteobacteria</taxon>
        <taxon>Rhodobacterales</taxon>
        <taxon>Roseobacteraceae</taxon>
        <taxon>Roseovarius</taxon>
    </lineage>
</organism>
<dbReference type="OrthoDB" id="7847328at2"/>
<dbReference type="Gene3D" id="3.30.70.920">
    <property type="match status" value="1"/>
</dbReference>
<reference evidence="2 3" key="1">
    <citation type="submission" date="2016-11" db="EMBL/GenBank/DDBJ databases">
        <authorList>
            <person name="Jaros S."/>
            <person name="Januszkiewicz K."/>
            <person name="Wedrychowicz H."/>
        </authorList>
    </citation>
    <scope>NUCLEOTIDE SEQUENCE [LARGE SCALE GENOMIC DNA]</scope>
    <source>
        <strain evidence="2 3">DSM 29589</strain>
    </source>
</reference>
<keyword evidence="3" id="KW-1185">Reference proteome</keyword>
<protein>
    <submittedName>
        <fullName evidence="2">AsnC family protein</fullName>
    </submittedName>
</protein>
<dbReference type="EMBL" id="FRBR01000008">
    <property type="protein sequence ID" value="SHL99380.1"/>
    <property type="molecule type" value="Genomic_DNA"/>
</dbReference>